<evidence type="ECO:0000313" key="2">
    <source>
        <dbReference type="Proteomes" id="UP000887013"/>
    </source>
</evidence>
<reference evidence="1" key="1">
    <citation type="submission" date="2020-08" db="EMBL/GenBank/DDBJ databases">
        <title>Multicomponent nature underlies the extraordinary mechanical properties of spider dragline silk.</title>
        <authorList>
            <person name="Kono N."/>
            <person name="Nakamura H."/>
            <person name="Mori M."/>
            <person name="Yoshida Y."/>
            <person name="Ohtoshi R."/>
            <person name="Malay A.D."/>
            <person name="Moran D.A.P."/>
            <person name="Tomita M."/>
            <person name="Numata K."/>
            <person name="Arakawa K."/>
        </authorList>
    </citation>
    <scope>NUCLEOTIDE SEQUENCE</scope>
</reference>
<name>A0A8X6TW34_NEPPI</name>
<comment type="caution">
    <text evidence="1">The sequence shown here is derived from an EMBL/GenBank/DDBJ whole genome shotgun (WGS) entry which is preliminary data.</text>
</comment>
<evidence type="ECO:0000313" key="1">
    <source>
        <dbReference type="EMBL" id="GFT53005.1"/>
    </source>
</evidence>
<protein>
    <submittedName>
        <fullName evidence="1">Uncharacterized protein</fullName>
    </submittedName>
</protein>
<sequence length="110" mass="12564">MLPEILSLDSHWHMSMPGFVCGTKLMQRENLLASRVLFKLLGLVLSSEDCFNGLKQNPWFTYDCLLQINVTVIILTTIMGYNLYRRLLPSPIHAIAFELHPNGLMNTLET</sequence>
<accession>A0A8X6TW34</accession>
<gene>
    <name evidence="1" type="ORF">NPIL_616821</name>
</gene>
<dbReference type="AlphaFoldDB" id="A0A8X6TW34"/>
<keyword evidence="2" id="KW-1185">Reference proteome</keyword>
<organism evidence="1 2">
    <name type="scientific">Nephila pilipes</name>
    <name type="common">Giant wood spider</name>
    <name type="synonym">Nephila maculata</name>
    <dbReference type="NCBI Taxonomy" id="299642"/>
    <lineage>
        <taxon>Eukaryota</taxon>
        <taxon>Metazoa</taxon>
        <taxon>Ecdysozoa</taxon>
        <taxon>Arthropoda</taxon>
        <taxon>Chelicerata</taxon>
        <taxon>Arachnida</taxon>
        <taxon>Araneae</taxon>
        <taxon>Araneomorphae</taxon>
        <taxon>Entelegynae</taxon>
        <taxon>Araneoidea</taxon>
        <taxon>Nephilidae</taxon>
        <taxon>Nephila</taxon>
    </lineage>
</organism>
<dbReference type="Proteomes" id="UP000887013">
    <property type="component" value="Unassembled WGS sequence"/>
</dbReference>
<dbReference type="EMBL" id="BMAW01112533">
    <property type="protein sequence ID" value="GFT53005.1"/>
    <property type="molecule type" value="Genomic_DNA"/>
</dbReference>
<proteinExistence type="predicted"/>